<keyword evidence="4" id="KW-1185">Reference proteome</keyword>
<dbReference type="PANTHER" id="PTHR11895">
    <property type="entry name" value="TRANSAMIDASE"/>
    <property type="match status" value="1"/>
</dbReference>
<dbReference type="Pfam" id="PF01425">
    <property type="entry name" value="Amidase"/>
    <property type="match status" value="1"/>
</dbReference>
<gene>
    <name evidence="3" type="ORF">ACFQPE_19355</name>
</gene>
<dbReference type="SUPFAM" id="SSF75304">
    <property type="entry name" value="Amidase signature (AS) enzymes"/>
    <property type="match status" value="1"/>
</dbReference>
<evidence type="ECO:0000259" key="2">
    <source>
        <dbReference type="Pfam" id="PF01425"/>
    </source>
</evidence>
<proteinExistence type="predicted"/>
<feature type="compositionally biased region" description="Basic and acidic residues" evidence="1">
    <location>
        <begin position="84"/>
        <end position="94"/>
    </location>
</feature>
<feature type="region of interest" description="Disordered" evidence="1">
    <location>
        <begin position="74"/>
        <end position="94"/>
    </location>
</feature>
<evidence type="ECO:0000256" key="1">
    <source>
        <dbReference type="SAM" id="MobiDB-lite"/>
    </source>
</evidence>
<evidence type="ECO:0000313" key="3">
    <source>
        <dbReference type="EMBL" id="MFC7318934.1"/>
    </source>
</evidence>
<dbReference type="InterPro" id="IPR000120">
    <property type="entry name" value="Amidase"/>
</dbReference>
<dbReference type="RefSeq" id="WP_379794706.1">
    <property type="nucleotide sequence ID" value="NZ_CP119993.1"/>
</dbReference>
<dbReference type="PANTHER" id="PTHR11895:SF7">
    <property type="entry name" value="GLUTAMYL-TRNA(GLN) AMIDOTRANSFERASE SUBUNIT A, MITOCHONDRIAL"/>
    <property type="match status" value="1"/>
</dbReference>
<organism evidence="3 4">
    <name type="scientific">Halomarina halobia</name>
    <dbReference type="NCBI Taxonomy" id="3033386"/>
    <lineage>
        <taxon>Archaea</taxon>
        <taxon>Methanobacteriati</taxon>
        <taxon>Methanobacteriota</taxon>
        <taxon>Stenosarchaea group</taxon>
        <taxon>Halobacteria</taxon>
        <taxon>Halobacteriales</taxon>
        <taxon>Natronomonadaceae</taxon>
        <taxon>Halomarina</taxon>
    </lineage>
</organism>
<feature type="domain" description="Amidase" evidence="2">
    <location>
        <begin position="2"/>
        <end position="59"/>
    </location>
</feature>
<protein>
    <submittedName>
        <fullName evidence="3">Amidase family protein</fullName>
    </submittedName>
</protein>
<dbReference type="Proteomes" id="UP001596547">
    <property type="component" value="Unassembled WGS sequence"/>
</dbReference>
<dbReference type="GeneID" id="91976001"/>
<accession>A0ABD6AEG9</accession>
<comment type="caution">
    <text evidence="3">The sequence shown here is derived from an EMBL/GenBank/DDBJ whole genome shotgun (WGS) entry which is preliminary data.</text>
</comment>
<dbReference type="InterPro" id="IPR023631">
    <property type="entry name" value="Amidase_dom"/>
</dbReference>
<reference evidence="3 4" key="1">
    <citation type="journal article" date="2019" name="Int. J. Syst. Evol. Microbiol.">
        <title>The Global Catalogue of Microorganisms (GCM) 10K type strain sequencing project: providing services to taxonomists for standard genome sequencing and annotation.</title>
        <authorList>
            <consortium name="The Broad Institute Genomics Platform"/>
            <consortium name="The Broad Institute Genome Sequencing Center for Infectious Disease"/>
            <person name="Wu L."/>
            <person name="Ma J."/>
        </authorList>
    </citation>
    <scope>NUCLEOTIDE SEQUENCE [LARGE SCALE GENOMIC DNA]</scope>
    <source>
        <strain evidence="3 4">PSR21</strain>
    </source>
</reference>
<name>A0ABD6AEG9_9EURY</name>
<evidence type="ECO:0000313" key="4">
    <source>
        <dbReference type="Proteomes" id="UP001596547"/>
    </source>
</evidence>
<dbReference type="EMBL" id="JBHTBF010000003">
    <property type="protein sequence ID" value="MFC7318934.1"/>
    <property type="molecule type" value="Genomic_DNA"/>
</dbReference>
<dbReference type="AlphaFoldDB" id="A0ABD6AEG9"/>
<dbReference type="Gene3D" id="3.90.1300.10">
    <property type="entry name" value="Amidase signature (AS) domain"/>
    <property type="match status" value="1"/>
</dbReference>
<sequence>MGPLHAAPMAIKDLIHVEEVRTPFGVNTFAEHVPDQSDTVVKRFEDVGVIVLGKTNTSRVRIKPVIHNLCSARRPIHRMSTRPQVDHRVGPRRH</sequence>
<dbReference type="InterPro" id="IPR036928">
    <property type="entry name" value="AS_sf"/>
</dbReference>